<dbReference type="SUPFAM" id="SSF55874">
    <property type="entry name" value="ATPase domain of HSP90 chaperone/DNA topoisomerase II/histidine kinase"/>
    <property type="match status" value="1"/>
</dbReference>
<dbReference type="InterPro" id="IPR003661">
    <property type="entry name" value="HisK_dim/P_dom"/>
</dbReference>
<dbReference type="Pfam" id="PF00672">
    <property type="entry name" value="HAMP"/>
    <property type="match status" value="1"/>
</dbReference>
<evidence type="ECO:0000256" key="1">
    <source>
        <dbReference type="ARBA" id="ARBA00000085"/>
    </source>
</evidence>
<keyword evidence="5" id="KW-0597">Phosphoprotein</keyword>
<evidence type="ECO:0000256" key="12">
    <source>
        <dbReference type="ARBA" id="ARBA00023012"/>
    </source>
</evidence>
<evidence type="ECO:0000256" key="14">
    <source>
        <dbReference type="SAM" id="Phobius"/>
    </source>
</evidence>
<dbReference type="Gene3D" id="6.10.340.10">
    <property type="match status" value="1"/>
</dbReference>
<dbReference type="Gene3D" id="1.10.287.130">
    <property type="match status" value="1"/>
</dbReference>
<dbReference type="SMART" id="SM00387">
    <property type="entry name" value="HATPase_c"/>
    <property type="match status" value="1"/>
</dbReference>
<dbReference type="InterPro" id="IPR036890">
    <property type="entry name" value="HATPase_C_sf"/>
</dbReference>
<dbReference type="AlphaFoldDB" id="A0A329MPJ0"/>
<comment type="caution">
    <text evidence="17">The sequence shown here is derived from an EMBL/GenBank/DDBJ whole genome shotgun (WGS) entry which is preliminary data.</text>
</comment>
<dbReference type="Pfam" id="PF02518">
    <property type="entry name" value="HATPase_c"/>
    <property type="match status" value="1"/>
</dbReference>
<dbReference type="PANTHER" id="PTHR45528">
    <property type="entry name" value="SENSOR HISTIDINE KINASE CPXA"/>
    <property type="match status" value="1"/>
</dbReference>
<dbReference type="CDD" id="cd06225">
    <property type="entry name" value="HAMP"/>
    <property type="match status" value="1"/>
</dbReference>
<evidence type="ECO:0000256" key="7">
    <source>
        <dbReference type="ARBA" id="ARBA00022692"/>
    </source>
</evidence>
<evidence type="ECO:0000256" key="6">
    <source>
        <dbReference type="ARBA" id="ARBA00022679"/>
    </source>
</evidence>
<evidence type="ECO:0000256" key="4">
    <source>
        <dbReference type="ARBA" id="ARBA00022475"/>
    </source>
</evidence>
<dbReference type="FunFam" id="1.10.287.130:FF:000001">
    <property type="entry name" value="Two-component sensor histidine kinase"/>
    <property type="match status" value="1"/>
</dbReference>
<dbReference type="InterPro" id="IPR036097">
    <property type="entry name" value="HisK_dim/P_sf"/>
</dbReference>
<keyword evidence="7 14" id="KW-0812">Transmembrane</keyword>
<keyword evidence="6" id="KW-0808">Transferase</keyword>
<protein>
    <recommendedName>
        <fullName evidence="3">histidine kinase</fullName>
        <ecNumber evidence="3">2.7.13.3</ecNumber>
    </recommendedName>
</protein>
<evidence type="ECO:0000256" key="10">
    <source>
        <dbReference type="ARBA" id="ARBA00022840"/>
    </source>
</evidence>
<dbReference type="PRINTS" id="PR00344">
    <property type="entry name" value="BCTRLSENSOR"/>
</dbReference>
<keyword evidence="13 14" id="KW-0472">Membrane</keyword>
<organism evidence="17 18">
    <name type="scientific">Paenibacillus contaminans</name>
    <dbReference type="NCBI Taxonomy" id="450362"/>
    <lineage>
        <taxon>Bacteria</taxon>
        <taxon>Bacillati</taxon>
        <taxon>Bacillota</taxon>
        <taxon>Bacilli</taxon>
        <taxon>Bacillales</taxon>
        <taxon>Paenibacillaceae</taxon>
        <taxon>Paenibacillus</taxon>
    </lineage>
</organism>
<gene>
    <name evidence="17" type="ORF">DQG23_11275</name>
</gene>
<feature type="domain" description="Histidine kinase" evidence="15">
    <location>
        <begin position="265"/>
        <end position="485"/>
    </location>
</feature>
<feature type="transmembrane region" description="Helical" evidence="14">
    <location>
        <begin position="12"/>
        <end position="32"/>
    </location>
</feature>
<dbReference type="EMBL" id="QMFB01000005">
    <property type="protein sequence ID" value="RAV21236.1"/>
    <property type="molecule type" value="Genomic_DNA"/>
</dbReference>
<dbReference type="SMART" id="SM00388">
    <property type="entry name" value="HisKA"/>
    <property type="match status" value="1"/>
</dbReference>
<keyword evidence="11 14" id="KW-1133">Transmembrane helix</keyword>
<dbReference type="PROSITE" id="PS50109">
    <property type="entry name" value="HIS_KIN"/>
    <property type="match status" value="1"/>
</dbReference>
<dbReference type="InterPro" id="IPR004358">
    <property type="entry name" value="Sig_transdc_His_kin-like_C"/>
</dbReference>
<evidence type="ECO:0000256" key="11">
    <source>
        <dbReference type="ARBA" id="ARBA00022989"/>
    </source>
</evidence>
<evidence type="ECO:0000256" key="8">
    <source>
        <dbReference type="ARBA" id="ARBA00022741"/>
    </source>
</evidence>
<dbReference type="Proteomes" id="UP000250369">
    <property type="component" value="Unassembled WGS sequence"/>
</dbReference>
<evidence type="ECO:0000313" key="18">
    <source>
        <dbReference type="Proteomes" id="UP000250369"/>
    </source>
</evidence>
<dbReference type="SMART" id="SM00304">
    <property type="entry name" value="HAMP"/>
    <property type="match status" value="1"/>
</dbReference>
<dbReference type="Pfam" id="PF00512">
    <property type="entry name" value="HisKA"/>
    <property type="match status" value="1"/>
</dbReference>
<dbReference type="GO" id="GO:0000155">
    <property type="term" value="F:phosphorelay sensor kinase activity"/>
    <property type="evidence" value="ECO:0007669"/>
    <property type="project" value="InterPro"/>
</dbReference>
<proteinExistence type="predicted"/>
<keyword evidence="4" id="KW-1003">Cell membrane</keyword>
<dbReference type="SUPFAM" id="SSF158472">
    <property type="entry name" value="HAMP domain-like"/>
    <property type="match status" value="1"/>
</dbReference>
<reference evidence="17 18" key="1">
    <citation type="journal article" date="2009" name="Int. J. Syst. Evol. Microbiol.">
        <title>Paenibacillus contaminans sp. nov., isolated from a contaminated laboratory plate.</title>
        <authorList>
            <person name="Chou J.H."/>
            <person name="Lee J.H."/>
            <person name="Lin M.C."/>
            <person name="Chang P.S."/>
            <person name="Arun A.B."/>
            <person name="Young C.C."/>
            <person name="Chen W.M."/>
        </authorList>
    </citation>
    <scope>NUCLEOTIDE SEQUENCE [LARGE SCALE GENOMIC DNA]</scope>
    <source>
        <strain evidence="17 18">CKOBP-6</strain>
    </source>
</reference>
<evidence type="ECO:0000256" key="9">
    <source>
        <dbReference type="ARBA" id="ARBA00022777"/>
    </source>
</evidence>
<sequence length="499" mass="57452">MSIRLKLLLSYTGMLVISLVMFVVTALLFTVVSTGDIRNFRDFYKLHYQLNPLTEQEESIFLELKYLAKNDPDKLQDQKLMREYDYELRSEKAGLYVRRESNHAYESITHVLPEFYQGLPPYDLNNNQIRSTFYIGERFYAYAKFDFKYTDGAKGSLFVFRERSPFVGLTRRLLPVLTLILVGVLVVANVLLYRWITRSVVKPLNKLRSFTERIEDGNLQFKLDLHSKDEIGKLNEAFEKMRQRLQESVSLRLQYEENRKELISNISHDLRTPITNIKGYIEGIRDGVADTPEKMETYVNIIYAKAVDMDKLVDELFLYSKLDIKQEPFTMDHVDIAAFLDDFTEELQFDLEKKDVTLEWERQAHGNVEVVADLEKIKRTLLNIIENAIKYANKPLKVIRISLQADSDWATVEIKDNGIGIPAEAVPHIFERFYRTELSRNSSTGGSGLGLAIARQIIEGHGGSIWATSEPGTGTSLFFTLKRTTNQGGAGQRDSHTDH</sequence>
<dbReference type="FunFam" id="3.30.565.10:FF:000006">
    <property type="entry name" value="Sensor histidine kinase WalK"/>
    <property type="match status" value="1"/>
</dbReference>
<dbReference type="RefSeq" id="WP_113030939.1">
    <property type="nucleotide sequence ID" value="NZ_QMFB01000005.1"/>
</dbReference>
<evidence type="ECO:0000259" key="15">
    <source>
        <dbReference type="PROSITE" id="PS50109"/>
    </source>
</evidence>
<name>A0A329MPJ0_9BACL</name>
<dbReference type="CDD" id="cd00075">
    <property type="entry name" value="HATPase"/>
    <property type="match status" value="1"/>
</dbReference>
<dbReference type="InterPro" id="IPR003660">
    <property type="entry name" value="HAMP_dom"/>
</dbReference>
<dbReference type="PROSITE" id="PS50885">
    <property type="entry name" value="HAMP"/>
    <property type="match status" value="1"/>
</dbReference>
<dbReference type="InterPro" id="IPR003594">
    <property type="entry name" value="HATPase_dom"/>
</dbReference>
<evidence type="ECO:0000259" key="16">
    <source>
        <dbReference type="PROSITE" id="PS50885"/>
    </source>
</evidence>
<accession>A0A329MPJ0</accession>
<dbReference type="CDD" id="cd00082">
    <property type="entry name" value="HisKA"/>
    <property type="match status" value="1"/>
</dbReference>
<keyword evidence="9 17" id="KW-0418">Kinase</keyword>
<feature type="transmembrane region" description="Helical" evidence="14">
    <location>
        <begin position="173"/>
        <end position="196"/>
    </location>
</feature>
<evidence type="ECO:0000256" key="2">
    <source>
        <dbReference type="ARBA" id="ARBA00004651"/>
    </source>
</evidence>
<evidence type="ECO:0000313" key="17">
    <source>
        <dbReference type="EMBL" id="RAV21236.1"/>
    </source>
</evidence>
<keyword evidence="8" id="KW-0547">Nucleotide-binding</keyword>
<evidence type="ECO:0000256" key="3">
    <source>
        <dbReference type="ARBA" id="ARBA00012438"/>
    </source>
</evidence>
<dbReference type="SUPFAM" id="SSF47384">
    <property type="entry name" value="Homodimeric domain of signal transducing histidine kinase"/>
    <property type="match status" value="1"/>
</dbReference>
<dbReference type="OrthoDB" id="335833at2"/>
<comment type="catalytic activity">
    <reaction evidence="1">
        <text>ATP + protein L-histidine = ADP + protein N-phospho-L-histidine.</text>
        <dbReference type="EC" id="2.7.13.3"/>
    </reaction>
</comment>
<dbReference type="PANTHER" id="PTHR45528:SF1">
    <property type="entry name" value="SENSOR HISTIDINE KINASE CPXA"/>
    <property type="match status" value="1"/>
</dbReference>
<dbReference type="InterPro" id="IPR050398">
    <property type="entry name" value="HssS/ArlS-like"/>
</dbReference>
<keyword evidence="10" id="KW-0067">ATP-binding</keyword>
<comment type="subcellular location">
    <subcellularLocation>
        <location evidence="2">Cell membrane</location>
        <topology evidence="2">Multi-pass membrane protein</topology>
    </subcellularLocation>
</comment>
<dbReference type="GO" id="GO:0005524">
    <property type="term" value="F:ATP binding"/>
    <property type="evidence" value="ECO:0007669"/>
    <property type="project" value="UniProtKB-KW"/>
</dbReference>
<evidence type="ECO:0000256" key="5">
    <source>
        <dbReference type="ARBA" id="ARBA00022553"/>
    </source>
</evidence>
<feature type="domain" description="HAMP" evidence="16">
    <location>
        <begin position="198"/>
        <end position="250"/>
    </location>
</feature>
<dbReference type="Gene3D" id="3.30.565.10">
    <property type="entry name" value="Histidine kinase-like ATPase, C-terminal domain"/>
    <property type="match status" value="1"/>
</dbReference>
<keyword evidence="18" id="KW-1185">Reference proteome</keyword>
<dbReference type="EC" id="2.7.13.3" evidence="3"/>
<dbReference type="InterPro" id="IPR005467">
    <property type="entry name" value="His_kinase_dom"/>
</dbReference>
<dbReference type="GO" id="GO:0005886">
    <property type="term" value="C:plasma membrane"/>
    <property type="evidence" value="ECO:0007669"/>
    <property type="project" value="UniProtKB-SubCell"/>
</dbReference>
<evidence type="ECO:0000256" key="13">
    <source>
        <dbReference type="ARBA" id="ARBA00023136"/>
    </source>
</evidence>
<keyword evidence="12" id="KW-0902">Two-component regulatory system</keyword>